<dbReference type="RefSeq" id="WP_010624112.1">
    <property type="nucleotide sequence ID" value="NZ_AZFA01000002.1"/>
</dbReference>
<dbReference type="InterPro" id="IPR029058">
    <property type="entry name" value="AB_hydrolase_fold"/>
</dbReference>
<evidence type="ECO:0000313" key="2">
    <source>
        <dbReference type="EMBL" id="KRL68274.1"/>
    </source>
</evidence>
<dbReference type="OrthoDB" id="2712710at2"/>
<proteinExistence type="predicted"/>
<sequence>MKKLMKTAEKLEKVYEQFDLLNFRAHKAIPLTFNKKDSRQLLPQNKRLYFTYRYLDKEKTRLTNLLLSQMIDVKSSVFQTKPMLHPQFIDKGLKLKNIDENHRQTSSKTPRRNRKINKIKQLIALIDDEDLTLSRGYLNQFLILAYENFPKLIDQRSDKYQSEELLNNLDFRTRLMQFDYDRYLYEENFQTESFLKFLVYSCVKRVPSFVRSYDAREICPDAQKTGFSGIAYEIEIDGIKECYVTFKGTEADMDYTEHSRSKRMEKYILEGYKDWDYNVNAILVGDTVDLDQMSVAQDFIAYLQAHLQKNCHLYGLGHSLGGHFVQTLQLVENCFDAGYTMNSAPVQLKQIQILKPDLLSKENWKTLFALTESKSITVDLNKQIQKLLPREYSEIINQAFEQDMTQIFYELPYTIWIGQKWEYNFSEWKYPFEIHPRRYLSQAEVNSYQRFFAELFVYTKNSATGRQIMRKSADFAFDRFKLLRKDINKPETYKFFFDYANYMYNSGFFKDKPKVVTDYLKKDIDTIVWKSSRREWPFLRSINSDMFELAIYFHIIDGSKHFMKRTPKFKQ</sequence>
<gene>
    <name evidence="2" type="ORF">FC27_GL001016</name>
</gene>
<dbReference type="Proteomes" id="UP000051647">
    <property type="component" value="Unassembled WGS sequence"/>
</dbReference>
<keyword evidence="3" id="KW-1185">Reference proteome</keyword>
<organism evidence="2 3">
    <name type="scientific">Companilactobacillus versmoldensis DSM 14857 = KCTC 3814</name>
    <dbReference type="NCBI Taxonomy" id="1423815"/>
    <lineage>
        <taxon>Bacteria</taxon>
        <taxon>Bacillati</taxon>
        <taxon>Bacillota</taxon>
        <taxon>Bacilli</taxon>
        <taxon>Lactobacillales</taxon>
        <taxon>Lactobacillaceae</taxon>
        <taxon>Companilactobacillus</taxon>
    </lineage>
</organism>
<evidence type="ECO:0000259" key="1">
    <source>
        <dbReference type="Pfam" id="PF20591"/>
    </source>
</evidence>
<reference evidence="2 3" key="1">
    <citation type="journal article" date="2015" name="Genome Announc.">
        <title>Expanding the biotechnology potential of lactobacilli through comparative genomics of 213 strains and associated genera.</title>
        <authorList>
            <person name="Sun Z."/>
            <person name="Harris H.M."/>
            <person name="McCann A."/>
            <person name="Guo C."/>
            <person name="Argimon S."/>
            <person name="Zhang W."/>
            <person name="Yang X."/>
            <person name="Jeffery I.B."/>
            <person name="Cooney J.C."/>
            <person name="Kagawa T.F."/>
            <person name="Liu W."/>
            <person name="Song Y."/>
            <person name="Salvetti E."/>
            <person name="Wrobel A."/>
            <person name="Rasinkangas P."/>
            <person name="Parkhill J."/>
            <person name="Rea M.C."/>
            <person name="O'Sullivan O."/>
            <person name="Ritari J."/>
            <person name="Douillard F.P."/>
            <person name="Paul Ross R."/>
            <person name="Yang R."/>
            <person name="Briner A.E."/>
            <person name="Felis G.E."/>
            <person name="de Vos W.M."/>
            <person name="Barrangou R."/>
            <person name="Klaenhammer T.R."/>
            <person name="Caufield P.W."/>
            <person name="Cui Y."/>
            <person name="Zhang H."/>
            <person name="O'Toole P.W."/>
        </authorList>
    </citation>
    <scope>NUCLEOTIDE SEQUENCE [LARGE SCALE GENOMIC DNA]</scope>
    <source>
        <strain evidence="2 3">DSM 14857</strain>
    </source>
</reference>
<feature type="domain" description="DUF6792" evidence="1">
    <location>
        <begin position="220"/>
        <end position="388"/>
    </location>
</feature>
<dbReference type="EMBL" id="AZFA01000002">
    <property type="protein sequence ID" value="KRL68274.1"/>
    <property type="molecule type" value="Genomic_DNA"/>
</dbReference>
<dbReference type="STRING" id="1423815.FC27_GL001016"/>
<dbReference type="PATRIC" id="fig|1423815.3.peg.1036"/>
<dbReference type="SUPFAM" id="SSF53474">
    <property type="entry name" value="alpha/beta-Hydrolases"/>
    <property type="match status" value="1"/>
</dbReference>
<dbReference type="Pfam" id="PF20591">
    <property type="entry name" value="DUF6792"/>
    <property type="match status" value="1"/>
</dbReference>
<name>A0A0R1SP39_9LACO</name>
<protein>
    <recommendedName>
        <fullName evidence="1">DUF6792 domain-containing protein</fullName>
    </recommendedName>
</protein>
<accession>A0A0R1SP39</accession>
<dbReference type="eggNOG" id="ENOG5030EVX">
    <property type="taxonomic scope" value="Bacteria"/>
</dbReference>
<evidence type="ECO:0000313" key="3">
    <source>
        <dbReference type="Proteomes" id="UP000051647"/>
    </source>
</evidence>
<comment type="caution">
    <text evidence="2">The sequence shown here is derived from an EMBL/GenBank/DDBJ whole genome shotgun (WGS) entry which is preliminary data.</text>
</comment>
<dbReference type="InterPro" id="IPR046742">
    <property type="entry name" value="DUF6792"/>
</dbReference>
<dbReference type="AlphaFoldDB" id="A0A0R1SP39"/>